<keyword evidence="4" id="KW-1185">Reference proteome</keyword>
<organism evidence="3 4">
    <name type="scientific">Adhaeribacter pallidiroseus</name>
    <dbReference type="NCBI Taxonomy" id="2072847"/>
    <lineage>
        <taxon>Bacteria</taxon>
        <taxon>Pseudomonadati</taxon>
        <taxon>Bacteroidota</taxon>
        <taxon>Cytophagia</taxon>
        <taxon>Cytophagales</taxon>
        <taxon>Hymenobacteraceae</taxon>
        <taxon>Adhaeribacter</taxon>
    </lineage>
</organism>
<dbReference type="InterPro" id="IPR001296">
    <property type="entry name" value="Glyco_trans_1"/>
</dbReference>
<dbReference type="InterPro" id="IPR028098">
    <property type="entry name" value="Glyco_trans_4-like_N"/>
</dbReference>
<dbReference type="GO" id="GO:0016757">
    <property type="term" value="F:glycosyltransferase activity"/>
    <property type="evidence" value="ECO:0007669"/>
    <property type="project" value="InterPro"/>
</dbReference>
<evidence type="ECO:0000313" key="4">
    <source>
        <dbReference type="Proteomes" id="UP000253919"/>
    </source>
</evidence>
<protein>
    <recommendedName>
        <fullName evidence="5">Glycosyltransferase subfamily 4-like N-terminal domain-containing protein</fullName>
    </recommendedName>
</protein>
<evidence type="ECO:0000259" key="2">
    <source>
        <dbReference type="Pfam" id="PF13439"/>
    </source>
</evidence>
<name>A0A369QIQ6_9BACT</name>
<dbReference type="Pfam" id="PF13439">
    <property type="entry name" value="Glyco_transf_4"/>
    <property type="match status" value="1"/>
</dbReference>
<evidence type="ECO:0000313" key="3">
    <source>
        <dbReference type="EMBL" id="RDC64180.1"/>
    </source>
</evidence>
<dbReference type="Proteomes" id="UP000253919">
    <property type="component" value="Unassembled WGS sequence"/>
</dbReference>
<feature type="domain" description="Glycosyltransferase subfamily 4-like N-terminal" evidence="2">
    <location>
        <begin position="19"/>
        <end position="170"/>
    </location>
</feature>
<dbReference type="AlphaFoldDB" id="A0A369QIQ6"/>
<dbReference type="OrthoDB" id="9813214at2"/>
<gene>
    <name evidence="3" type="ORF">AHMF7616_02791</name>
</gene>
<dbReference type="SUPFAM" id="SSF53756">
    <property type="entry name" value="UDP-Glycosyltransferase/glycogen phosphorylase"/>
    <property type="match status" value="1"/>
</dbReference>
<evidence type="ECO:0008006" key="5">
    <source>
        <dbReference type="Google" id="ProtNLM"/>
    </source>
</evidence>
<feature type="domain" description="Glycosyl transferase family 1" evidence="1">
    <location>
        <begin position="181"/>
        <end position="256"/>
    </location>
</feature>
<dbReference type="RefSeq" id="WP_115373374.1">
    <property type="nucleotide sequence ID" value="NZ_QASA01000001.1"/>
</dbReference>
<dbReference type="EMBL" id="QASA01000001">
    <property type="protein sequence ID" value="RDC64180.1"/>
    <property type="molecule type" value="Genomic_DNA"/>
</dbReference>
<sequence length="258" mass="30247">MKNIFFAVTTDLNYDQRMQRICTTLAQAGYAVLLVGRTWPESQPLLPRSYLQHRLSCFFNKGKLFYLEYTIRIFWYLLFRTFDAYVAVDLDTALPVFFKAKLSRKPFVYDAHEYFPEVVEVVNRPKIKKIWLTIEQFILARTRFAYTVNHALAQLFYTKYQVPFAVIQNFTVLDPDLKILAPASREYLLYQGAINEGRGLEALLQAMVFVNRKLILCGKGDVYAALKQKTKELHLTDKVIFTGYVRPEELKKLHKKLF</sequence>
<proteinExistence type="predicted"/>
<comment type="caution">
    <text evidence="3">The sequence shown here is derived from an EMBL/GenBank/DDBJ whole genome shotgun (WGS) entry which is preliminary data.</text>
</comment>
<evidence type="ECO:0000259" key="1">
    <source>
        <dbReference type="Pfam" id="PF00534"/>
    </source>
</evidence>
<reference evidence="3 4" key="1">
    <citation type="submission" date="2018-04" db="EMBL/GenBank/DDBJ databases">
        <title>Adhaeribacter sp. HMF7616 genome sequencing and assembly.</title>
        <authorList>
            <person name="Kang H."/>
            <person name="Kang J."/>
            <person name="Cha I."/>
            <person name="Kim H."/>
            <person name="Joh K."/>
        </authorList>
    </citation>
    <scope>NUCLEOTIDE SEQUENCE [LARGE SCALE GENOMIC DNA]</scope>
    <source>
        <strain evidence="3 4">HMF7616</strain>
    </source>
</reference>
<dbReference type="Gene3D" id="3.40.50.2000">
    <property type="entry name" value="Glycogen Phosphorylase B"/>
    <property type="match status" value="2"/>
</dbReference>
<dbReference type="Pfam" id="PF00534">
    <property type="entry name" value="Glycos_transf_1"/>
    <property type="match status" value="1"/>
</dbReference>
<accession>A0A369QIQ6</accession>